<dbReference type="SUPFAM" id="SSF52218">
    <property type="entry name" value="Flavoproteins"/>
    <property type="match status" value="1"/>
</dbReference>
<dbReference type="InterPro" id="IPR050104">
    <property type="entry name" value="FMN-dep_NADH:Q_OxRdtase_AzoR1"/>
</dbReference>
<dbReference type="RefSeq" id="WP_056937542.1">
    <property type="nucleotide sequence ID" value="NZ_AZFN01000015.1"/>
</dbReference>
<organism evidence="2 3">
    <name type="scientific">Limosilactobacillus gastricus DSM 16045</name>
    <dbReference type="NCBI Taxonomy" id="1423749"/>
    <lineage>
        <taxon>Bacteria</taxon>
        <taxon>Bacillati</taxon>
        <taxon>Bacillota</taxon>
        <taxon>Bacilli</taxon>
        <taxon>Lactobacillales</taxon>
        <taxon>Lactobacillaceae</taxon>
        <taxon>Limosilactobacillus</taxon>
    </lineage>
</organism>
<dbReference type="PATRIC" id="fig|1423749.3.peg.496"/>
<accession>A0A0R1V859</accession>
<dbReference type="InterPro" id="IPR005025">
    <property type="entry name" value="FMN_Rdtase-like_dom"/>
</dbReference>
<dbReference type="Pfam" id="PF03358">
    <property type="entry name" value="FMN_red"/>
    <property type="match status" value="1"/>
</dbReference>
<dbReference type="Gene3D" id="3.40.50.360">
    <property type="match status" value="1"/>
</dbReference>
<dbReference type="InterPro" id="IPR029039">
    <property type="entry name" value="Flavoprotein-like_sf"/>
</dbReference>
<dbReference type="EMBL" id="AZFN01000015">
    <property type="protein sequence ID" value="KRM01698.1"/>
    <property type="molecule type" value="Genomic_DNA"/>
</dbReference>
<keyword evidence="3" id="KW-1185">Reference proteome</keyword>
<name>A0A0R1V859_9LACO</name>
<dbReference type="Proteomes" id="UP000051739">
    <property type="component" value="Unassembled WGS sequence"/>
</dbReference>
<proteinExistence type="predicted"/>
<feature type="domain" description="NADPH-dependent FMN reductase-like" evidence="1">
    <location>
        <begin position="3"/>
        <end position="159"/>
    </location>
</feature>
<dbReference type="PANTHER" id="PTHR43741:SF4">
    <property type="entry name" value="FMN-DEPENDENT NADH:QUINONE OXIDOREDUCTASE"/>
    <property type="match status" value="1"/>
</dbReference>
<evidence type="ECO:0000259" key="1">
    <source>
        <dbReference type="Pfam" id="PF03358"/>
    </source>
</evidence>
<dbReference type="PANTHER" id="PTHR43741">
    <property type="entry name" value="FMN-DEPENDENT NADH-AZOREDUCTASE 1"/>
    <property type="match status" value="1"/>
</dbReference>
<sequence length="179" mass="20137">MKKIVVLSGSPHHPGTSEQLVDAFVKGAIEAGNELYRFDAGRRVNEFSLIQLVDNHSGMEVEEEPDDVIKEEVMPKLLAADLVVFGSSLYYYGINSALKAVIDRFYSYNHELHGDKEAITLISGYGDEDAFKSLELYFDQLLQYMRWPLVGKALAADSWNEAKLAQHVEAAYQLGRKIH</sequence>
<comment type="caution">
    <text evidence="2">The sequence shown here is derived from an EMBL/GenBank/DDBJ whole genome shotgun (WGS) entry which is preliminary data.</text>
</comment>
<evidence type="ECO:0000313" key="2">
    <source>
        <dbReference type="EMBL" id="KRM01698.1"/>
    </source>
</evidence>
<evidence type="ECO:0000313" key="3">
    <source>
        <dbReference type="Proteomes" id="UP000051739"/>
    </source>
</evidence>
<protein>
    <recommendedName>
        <fullName evidence="1">NADPH-dependent FMN reductase-like domain-containing protein</fullName>
    </recommendedName>
</protein>
<dbReference type="GO" id="GO:0016491">
    <property type="term" value="F:oxidoreductase activity"/>
    <property type="evidence" value="ECO:0007669"/>
    <property type="project" value="InterPro"/>
</dbReference>
<dbReference type="AlphaFoldDB" id="A0A0R1V859"/>
<gene>
    <name evidence="2" type="ORF">FC60_GL000492</name>
</gene>
<reference evidence="2 3" key="1">
    <citation type="journal article" date="2015" name="Genome Announc.">
        <title>Expanding the biotechnology potential of lactobacilli through comparative genomics of 213 strains and associated genera.</title>
        <authorList>
            <person name="Sun Z."/>
            <person name="Harris H.M."/>
            <person name="McCann A."/>
            <person name="Guo C."/>
            <person name="Argimon S."/>
            <person name="Zhang W."/>
            <person name="Yang X."/>
            <person name="Jeffery I.B."/>
            <person name="Cooney J.C."/>
            <person name="Kagawa T.F."/>
            <person name="Liu W."/>
            <person name="Song Y."/>
            <person name="Salvetti E."/>
            <person name="Wrobel A."/>
            <person name="Rasinkangas P."/>
            <person name="Parkhill J."/>
            <person name="Rea M.C."/>
            <person name="O'Sullivan O."/>
            <person name="Ritari J."/>
            <person name="Douillard F.P."/>
            <person name="Paul Ross R."/>
            <person name="Yang R."/>
            <person name="Briner A.E."/>
            <person name="Felis G.E."/>
            <person name="de Vos W.M."/>
            <person name="Barrangou R."/>
            <person name="Klaenhammer T.R."/>
            <person name="Caufield P.W."/>
            <person name="Cui Y."/>
            <person name="Zhang H."/>
            <person name="O'Toole P.W."/>
        </authorList>
    </citation>
    <scope>NUCLEOTIDE SEQUENCE [LARGE SCALE GENOMIC DNA]</scope>
    <source>
        <strain evidence="2 3">DSM 16045</strain>
    </source>
</reference>